<organism evidence="11">
    <name type="scientific">marine metagenome</name>
    <dbReference type="NCBI Taxonomy" id="408172"/>
    <lineage>
        <taxon>unclassified sequences</taxon>
        <taxon>metagenomes</taxon>
        <taxon>ecological metagenomes</taxon>
    </lineage>
</organism>
<dbReference type="InterPro" id="IPR000515">
    <property type="entry name" value="MetI-like"/>
</dbReference>
<evidence type="ECO:0000256" key="4">
    <source>
        <dbReference type="ARBA" id="ARBA00022475"/>
    </source>
</evidence>
<dbReference type="PANTHER" id="PTHR32243">
    <property type="entry name" value="MALTOSE TRANSPORT SYSTEM PERMEASE-RELATED"/>
    <property type="match status" value="1"/>
</dbReference>
<dbReference type="CDD" id="cd06261">
    <property type="entry name" value="TM_PBP2"/>
    <property type="match status" value="1"/>
</dbReference>
<evidence type="ECO:0000256" key="5">
    <source>
        <dbReference type="ARBA" id="ARBA00022597"/>
    </source>
</evidence>
<feature type="transmembrane region" description="Helical" evidence="9">
    <location>
        <begin position="160"/>
        <end position="187"/>
    </location>
</feature>
<keyword evidence="5" id="KW-0762">Sugar transport</keyword>
<sequence>VNLENQDNKNMATLADKKSKKLLIINIIFIITWLVIAAFPFIWTFLGSFKVREDFFSRSDWWYVISGFNTIIETGGRYTLNAYKEAWIEGEFWYAARNTVIVTFFVVTISLFLGTLGGYALSRSPYRYAFWILMAALVFRAMPHITLVSGYLFPFFQLNIWGILPTTIIVLVAINQPFTLWLLYSFFKTVPKELDESGMIDGCSHFQAFRYIIMPVMWPGVITAGLFSLMLAYNDFTVTAMLLSFENHTMVPKLQSYLGTNQHEGNMMWAVASVVSATAPLFMIVMFFQKQIISGLTAGAVKG</sequence>
<feature type="transmembrane region" description="Helical" evidence="9">
    <location>
        <begin position="23"/>
        <end position="49"/>
    </location>
</feature>
<feature type="transmembrane region" description="Helical" evidence="9">
    <location>
        <begin position="267"/>
        <end position="288"/>
    </location>
</feature>
<protein>
    <recommendedName>
        <fullName evidence="10">ABC transmembrane type-1 domain-containing protein</fullName>
    </recommendedName>
</protein>
<keyword evidence="7 9" id="KW-1133">Transmembrane helix</keyword>
<evidence type="ECO:0000259" key="10">
    <source>
        <dbReference type="PROSITE" id="PS50928"/>
    </source>
</evidence>
<reference evidence="11" key="1">
    <citation type="submission" date="2018-05" db="EMBL/GenBank/DDBJ databases">
        <authorList>
            <person name="Lanie J.A."/>
            <person name="Ng W.-L."/>
            <person name="Kazmierczak K.M."/>
            <person name="Andrzejewski T.M."/>
            <person name="Davidsen T.M."/>
            <person name="Wayne K.J."/>
            <person name="Tettelin H."/>
            <person name="Glass J.I."/>
            <person name="Rusch D."/>
            <person name="Podicherti R."/>
            <person name="Tsui H.-C.T."/>
            <person name="Winkler M.E."/>
        </authorList>
    </citation>
    <scope>NUCLEOTIDE SEQUENCE</scope>
</reference>
<evidence type="ECO:0000256" key="1">
    <source>
        <dbReference type="ARBA" id="ARBA00004651"/>
    </source>
</evidence>
<feature type="transmembrane region" description="Helical" evidence="9">
    <location>
        <begin position="100"/>
        <end position="121"/>
    </location>
</feature>
<dbReference type="AlphaFoldDB" id="A0A382A7S3"/>
<feature type="transmembrane region" description="Helical" evidence="9">
    <location>
        <begin position="128"/>
        <end position="154"/>
    </location>
</feature>
<feature type="transmembrane region" description="Helical" evidence="9">
    <location>
        <begin position="208"/>
        <end position="233"/>
    </location>
</feature>
<evidence type="ECO:0000256" key="3">
    <source>
        <dbReference type="ARBA" id="ARBA00022448"/>
    </source>
</evidence>
<proteinExistence type="inferred from homology"/>
<keyword evidence="4" id="KW-1003">Cell membrane</keyword>
<evidence type="ECO:0000313" key="11">
    <source>
        <dbReference type="EMBL" id="SVA97540.1"/>
    </source>
</evidence>
<dbReference type="SUPFAM" id="SSF161098">
    <property type="entry name" value="MetI-like"/>
    <property type="match status" value="1"/>
</dbReference>
<evidence type="ECO:0000256" key="7">
    <source>
        <dbReference type="ARBA" id="ARBA00022989"/>
    </source>
</evidence>
<dbReference type="InterPro" id="IPR050901">
    <property type="entry name" value="BP-dep_ABC_trans_perm"/>
</dbReference>
<gene>
    <name evidence="11" type="ORF">METZ01_LOCUS150394</name>
</gene>
<feature type="domain" description="ABC transmembrane type-1" evidence="10">
    <location>
        <begin position="96"/>
        <end position="293"/>
    </location>
</feature>
<feature type="non-terminal residue" evidence="11">
    <location>
        <position position="1"/>
    </location>
</feature>
<dbReference type="EMBL" id="UINC01024254">
    <property type="protein sequence ID" value="SVA97540.1"/>
    <property type="molecule type" value="Genomic_DNA"/>
</dbReference>
<dbReference type="GO" id="GO:0055085">
    <property type="term" value="P:transmembrane transport"/>
    <property type="evidence" value="ECO:0007669"/>
    <property type="project" value="InterPro"/>
</dbReference>
<dbReference type="InterPro" id="IPR035906">
    <property type="entry name" value="MetI-like_sf"/>
</dbReference>
<keyword evidence="8 9" id="KW-0472">Membrane</keyword>
<comment type="similarity">
    <text evidence="2">Belongs to the binding-protein-dependent transport system permease family. MalFG subfamily.</text>
</comment>
<evidence type="ECO:0000256" key="6">
    <source>
        <dbReference type="ARBA" id="ARBA00022692"/>
    </source>
</evidence>
<evidence type="ECO:0000256" key="8">
    <source>
        <dbReference type="ARBA" id="ARBA00023136"/>
    </source>
</evidence>
<dbReference type="PANTHER" id="PTHR32243:SF50">
    <property type="entry name" value="MALTOSE_MALTODEXTRIN TRANSPORT SYSTEM PERMEASE PROTEIN MALG"/>
    <property type="match status" value="1"/>
</dbReference>
<dbReference type="Pfam" id="PF00528">
    <property type="entry name" value="BPD_transp_1"/>
    <property type="match status" value="1"/>
</dbReference>
<evidence type="ECO:0000256" key="2">
    <source>
        <dbReference type="ARBA" id="ARBA00009047"/>
    </source>
</evidence>
<accession>A0A382A7S3</accession>
<evidence type="ECO:0000256" key="9">
    <source>
        <dbReference type="SAM" id="Phobius"/>
    </source>
</evidence>
<dbReference type="Gene3D" id="1.10.3720.10">
    <property type="entry name" value="MetI-like"/>
    <property type="match status" value="1"/>
</dbReference>
<keyword evidence="3" id="KW-0813">Transport</keyword>
<name>A0A382A7S3_9ZZZZ</name>
<keyword evidence="6 9" id="KW-0812">Transmembrane</keyword>
<dbReference type="GO" id="GO:0005886">
    <property type="term" value="C:plasma membrane"/>
    <property type="evidence" value="ECO:0007669"/>
    <property type="project" value="UniProtKB-SubCell"/>
</dbReference>
<dbReference type="PROSITE" id="PS50928">
    <property type="entry name" value="ABC_TM1"/>
    <property type="match status" value="1"/>
</dbReference>
<comment type="subcellular location">
    <subcellularLocation>
        <location evidence="1">Cell membrane</location>
        <topology evidence="1">Multi-pass membrane protein</topology>
    </subcellularLocation>
</comment>